<dbReference type="AlphaFoldDB" id="A0A8D9B6J7"/>
<feature type="compositionally biased region" description="Basic and acidic residues" evidence="1">
    <location>
        <begin position="339"/>
        <end position="351"/>
    </location>
</feature>
<feature type="compositionally biased region" description="Basic and acidic residues" evidence="1">
    <location>
        <begin position="85"/>
        <end position="103"/>
    </location>
</feature>
<feature type="region of interest" description="Disordered" evidence="1">
    <location>
        <begin position="639"/>
        <end position="685"/>
    </location>
</feature>
<feature type="compositionally biased region" description="Low complexity" evidence="1">
    <location>
        <begin position="356"/>
        <end position="367"/>
    </location>
</feature>
<feature type="compositionally biased region" description="Polar residues" evidence="1">
    <location>
        <begin position="759"/>
        <end position="768"/>
    </location>
</feature>
<organism evidence="2">
    <name type="scientific">Cacopsylla melanoneura</name>
    <dbReference type="NCBI Taxonomy" id="428564"/>
    <lineage>
        <taxon>Eukaryota</taxon>
        <taxon>Metazoa</taxon>
        <taxon>Ecdysozoa</taxon>
        <taxon>Arthropoda</taxon>
        <taxon>Hexapoda</taxon>
        <taxon>Insecta</taxon>
        <taxon>Pterygota</taxon>
        <taxon>Neoptera</taxon>
        <taxon>Paraneoptera</taxon>
        <taxon>Hemiptera</taxon>
        <taxon>Sternorrhyncha</taxon>
        <taxon>Psylloidea</taxon>
        <taxon>Psyllidae</taxon>
        <taxon>Psyllinae</taxon>
        <taxon>Cacopsylla</taxon>
    </lineage>
</organism>
<protein>
    <submittedName>
        <fullName evidence="2">Uncharacterized protein</fullName>
    </submittedName>
</protein>
<proteinExistence type="predicted"/>
<evidence type="ECO:0000313" key="2">
    <source>
        <dbReference type="EMBL" id="CAG6777602.1"/>
    </source>
</evidence>
<feature type="region of interest" description="Disordered" evidence="1">
    <location>
        <begin position="537"/>
        <end position="557"/>
    </location>
</feature>
<reference evidence="2" key="1">
    <citation type="submission" date="2021-05" db="EMBL/GenBank/DDBJ databases">
        <authorList>
            <person name="Alioto T."/>
            <person name="Alioto T."/>
            <person name="Gomez Garrido J."/>
        </authorList>
    </citation>
    <scope>NUCLEOTIDE SEQUENCE</scope>
</reference>
<name>A0A8D9B6J7_9HEMI</name>
<feature type="compositionally biased region" description="Polar residues" evidence="1">
    <location>
        <begin position="462"/>
        <end position="472"/>
    </location>
</feature>
<feature type="compositionally biased region" description="Basic and acidic residues" evidence="1">
    <location>
        <begin position="473"/>
        <end position="482"/>
    </location>
</feature>
<sequence>MSAVDSPNASILSVRRYTVTPPNNLVIPVEEVIPTSREEEIITKKKTELTTTRQIQTRVKRQVVLEDGKVVEDSGPIVTTNTTEDTEKHEEQNTEHRNLGDGENKALLDEVDSGSLTVVKKVNEKKVKSREEKEERLETEQVAHLGNISDDLYLKAVQSNSTNQLGLLSSSSLVPTSSVPRIVHQSAKVKKVTDTEDTKHVSQLTNGKLVTQTEKTVEREEVNDLQEPCEEDIEDHESVHEASHHYRKTKDQDLVEYLENGKKIGEKVRSTAENFTGAGFGDPECLNLESALKWETLSERIRKLKKNATTGNGTHNPPTGSPPPVEALTQSPVDFAQEESSRRVETSKWLDNHFGSESSTSSTRNSTDNGPTSSRTTSFINVTMKSAPPTKSVSPTKLIVTPTETTILPPQPPSSSSPFYRGLTEWKSSIPELSVSADVKDNTSTTQEWKTETDTSSEWRKVSQSRNTSHLSDGSELKKSSIEEHTRVNRVIPIQLYRTNSSSDLPKNSISYKPDITSSGGSLSSLPIYAEVNKKKTRFAPDPTPISRHPDPNNSSVNIEINPNPSLLSASEKSKSDFYNRKLSNSAYNLSMMPSNIENNAATANTGNSGGAPTVKRRHSTKRASLTEAFKNFVDKLRHAGSKKRHSTTNIPVGGAGGPHPDIADRGEPIVPPRSKHKNRPRKYYLGEDPYGSMYGKEKEYDSVTVYRDRPKVSGGTLPRRSNHQNNSDTHFDTVTVYKRKATEPSSNGVSRGGIQTLPRKTSYQTSPRGDDGSDYETVTVYRSRGNSGSSDHRGGIQTLPRKNKTKDIDQISTTSNNSNINVFIVNKRSSQPSSLHLPTQPPPAKPSRTYRSNLLRSQSFNVTEPNSYSGGSYLYKSNPHLDILEENVAPLKSPSIINNVTNNIRHHTILRS</sequence>
<feature type="compositionally biased region" description="Basic and acidic residues" evidence="1">
    <location>
        <begin position="702"/>
        <end position="712"/>
    </location>
</feature>
<feature type="region of interest" description="Disordered" evidence="1">
    <location>
        <begin position="702"/>
        <end position="815"/>
    </location>
</feature>
<feature type="region of interest" description="Disordered" evidence="1">
    <location>
        <begin position="437"/>
        <end position="482"/>
    </location>
</feature>
<feature type="compositionally biased region" description="Basic and acidic residues" evidence="1">
    <location>
        <begin position="449"/>
        <end position="461"/>
    </location>
</feature>
<feature type="compositionally biased region" description="Low complexity" evidence="1">
    <location>
        <begin position="307"/>
        <end position="318"/>
    </location>
</feature>
<feature type="region of interest" description="Disordered" evidence="1">
    <location>
        <begin position="830"/>
        <end position="849"/>
    </location>
</feature>
<feature type="compositionally biased region" description="Polar residues" evidence="1">
    <location>
        <begin position="368"/>
        <end position="395"/>
    </location>
</feature>
<feature type="region of interest" description="Disordered" evidence="1">
    <location>
        <begin position="306"/>
        <end position="397"/>
    </location>
</feature>
<dbReference type="EMBL" id="HBUF01606167">
    <property type="protein sequence ID" value="CAG6777602.1"/>
    <property type="molecule type" value="Transcribed_RNA"/>
</dbReference>
<evidence type="ECO:0000256" key="1">
    <source>
        <dbReference type="SAM" id="MobiDB-lite"/>
    </source>
</evidence>
<dbReference type="EMBL" id="HBUF01606168">
    <property type="protein sequence ID" value="CAG6777607.1"/>
    <property type="molecule type" value="Transcribed_RNA"/>
</dbReference>
<feature type="region of interest" description="Disordered" evidence="1">
    <location>
        <begin position="74"/>
        <end position="103"/>
    </location>
</feature>
<feature type="compositionally biased region" description="Basic residues" evidence="1">
    <location>
        <begin position="674"/>
        <end position="683"/>
    </location>
</feature>
<accession>A0A8D9B6J7</accession>